<reference evidence="2 3" key="1">
    <citation type="journal article" date="2013" name="Curr. Biol.">
        <title>The Genome of the Foraminiferan Reticulomyxa filosa.</title>
        <authorList>
            <person name="Glockner G."/>
            <person name="Hulsmann N."/>
            <person name="Schleicher M."/>
            <person name="Noegel A.A."/>
            <person name="Eichinger L."/>
            <person name="Gallinger C."/>
            <person name="Pawlowski J."/>
            <person name="Sierra R."/>
            <person name="Euteneuer U."/>
            <person name="Pillet L."/>
            <person name="Moustafa A."/>
            <person name="Platzer M."/>
            <person name="Groth M."/>
            <person name="Szafranski K."/>
            <person name="Schliwa M."/>
        </authorList>
    </citation>
    <scope>NUCLEOTIDE SEQUENCE [LARGE SCALE GENOMIC DNA]</scope>
</reference>
<dbReference type="EMBL" id="ASPP01009812">
    <property type="protein sequence ID" value="ETO23615.1"/>
    <property type="molecule type" value="Genomic_DNA"/>
</dbReference>
<gene>
    <name evidence="2" type="ORF">RFI_13563</name>
</gene>
<sequence length="150" mass="17200">MEIEAEHPVQWGCNYVGSDHTNCYYIYICIVCICNTGVQIDQTILKQDNNKKKKKKKKKKNYVTKEMDNLQGPMILKELRGIMEERESRRAMELVPNPQKGPNEAETERSNGGEDTLTYTAGDVIGPSDPPPQIDEHDKKQCPRQQHPIQ</sequence>
<accession>X6NBE7</accession>
<keyword evidence="3" id="KW-1185">Reference proteome</keyword>
<dbReference type="Proteomes" id="UP000023152">
    <property type="component" value="Unassembled WGS sequence"/>
</dbReference>
<evidence type="ECO:0000313" key="3">
    <source>
        <dbReference type="Proteomes" id="UP000023152"/>
    </source>
</evidence>
<organism evidence="2 3">
    <name type="scientific">Reticulomyxa filosa</name>
    <dbReference type="NCBI Taxonomy" id="46433"/>
    <lineage>
        <taxon>Eukaryota</taxon>
        <taxon>Sar</taxon>
        <taxon>Rhizaria</taxon>
        <taxon>Retaria</taxon>
        <taxon>Foraminifera</taxon>
        <taxon>Monothalamids</taxon>
        <taxon>Reticulomyxidae</taxon>
        <taxon>Reticulomyxa</taxon>
    </lineage>
</organism>
<feature type="region of interest" description="Disordered" evidence="1">
    <location>
        <begin position="87"/>
        <end position="150"/>
    </location>
</feature>
<proteinExistence type="predicted"/>
<protein>
    <submittedName>
        <fullName evidence="2">Uncharacterized protein</fullName>
    </submittedName>
</protein>
<evidence type="ECO:0000256" key="1">
    <source>
        <dbReference type="SAM" id="MobiDB-lite"/>
    </source>
</evidence>
<comment type="caution">
    <text evidence="2">The sequence shown here is derived from an EMBL/GenBank/DDBJ whole genome shotgun (WGS) entry which is preliminary data.</text>
</comment>
<name>X6NBE7_RETFI</name>
<dbReference type="AlphaFoldDB" id="X6NBE7"/>
<evidence type="ECO:0000313" key="2">
    <source>
        <dbReference type="EMBL" id="ETO23615.1"/>
    </source>
</evidence>
<feature type="non-terminal residue" evidence="2">
    <location>
        <position position="150"/>
    </location>
</feature>